<gene>
    <name evidence="2" type="ORF">Goklo_023981</name>
</gene>
<accession>A0A7J8WE91</accession>
<name>A0A7J8WE91_9ROSI</name>
<evidence type="ECO:0000313" key="3">
    <source>
        <dbReference type="Proteomes" id="UP000593573"/>
    </source>
</evidence>
<proteinExistence type="predicted"/>
<dbReference type="OrthoDB" id="10447105at2759"/>
<feature type="domain" description="DUF4283" evidence="1">
    <location>
        <begin position="87"/>
        <end position="168"/>
    </location>
</feature>
<comment type="caution">
    <text evidence="2">The sequence shown here is derived from an EMBL/GenBank/DDBJ whole genome shotgun (WGS) entry which is preliminary data.</text>
</comment>
<dbReference type="AlphaFoldDB" id="A0A7J8WE91"/>
<dbReference type="InterPro" id="IPR025558">
    <property type="entry name" value="DUF4283"/>
</dbReference>
<evidence type="ECO:0000259" key="1">
    <source>
        <dbReference type="Pfam" id="PF14111"/>
    </source>
</evidence>
<dbReference type="InterPro" id="IPR040256">
    <property type="entry name" value="At4g02000-like"/>
</dbReference>
<dbReference type="Pfam" id="PF14111">
    <property type="entry name" value="DUF4283"/>
    <property type="match status" value="1"/>
</dbReference>
<sequence>MGTYTGRSFGDVEMVATTRPMIITGAGNHRFTSYQDSSSKSYQKLQTSSILLLIKPEEPSDLDDPIVDDKGMKMNDANTVHKFIAKRMAQTLIVKLLGRRLSHLTMSNRLQVSWKTKQTLQIIDLENDYFSVKFQDDDEYLYALSGGLWMIFGHYLTVQSWTPSFSIDQHLPQSLLVWI</sequence>
<dbReference type="Proteomes" id="UP000593573">
    <property type="component" value="Unassembled WGS sequence"/>
</dbReference>
<keyword evidence="3" id="KW-1185">Reference proteome</keyword>
<dbReference type="PANTHER" id="PTHR31286">
    <property type="entry name" value="GLYCINE-RICH CELL WALL STRUCTURAL PROTEIN 1.8-LIKE"/>
    <property type="match status" value="1"/>
</dbReference>
<reference evidence="2 3" key="1">
    <citation type="journal article" date="2019" name="Genome Biol. Evol.">
        <title>Insights into the evolution of the New World diploid cottons (Gossypium, subgenus Houzingenia) based on genome sequencing.</title>
        <authorList>
            <person name="Grover C.E."/>
            <person name="Arick M.A. 2nd"/>
            <person name="Thrash A."/>
            <person name="Conover J.L."/>
            <person name="Sanders W.S."/>
            <person name="Peterson D.G."/>
            <person name="Frelichowski J.E."/>
            <person name="Scheffler J.A."/>
            <person name="Scheffler B.E."/>
            <person name="Wendel J.F."/>
        </authorList>
    </citation>
    <scope>NUCLEOTIDE SEQUENCE [LARGE SCALE GENOMIC DNA]</scope>
    <source>
        <strain evidence="2">57</strain>
        <tissue evidence="2">Leaf</tissue>
    </source>
</reference>
<protein>
    <recommendedName>
        <fullName evidence="1">DUF4283 domain-containing protein</fullName>
    </recommendedName>
</protein>
<dbReference type="EMBL" id="JABFAB010246906">
    <property type="protein sequence ID" value="MBA0673243.1"/>
    <property type="molecule type" value="Genomic_DNA"/>
</dbReference>
<dbReference type="PANTHER" id="PTHR31286:SF99">
    <property type="entry name" value="DUF4283 DOMAIN-CONTAINING PROTEIN"/>
    <property type="match status" value="1"/>
</dbReference>
<evidence type="ECO:0000313" key="2">
    <source>
        <dbReference type="EMBL" id="MBA0673243.1"/>
    </source>
</evidence>
<organism evidence="2 3">
    <name type="scientific">Gossypium klotzschianum</name>
    <dbReference type="NCBI Taxonomy" id="34286"/>
    <lineage>
        <taxon>Eukaryota</taxon>
        <taxon>Viridiplantae</taxon>
        <taxon>Streptophyta</taxon>
        <taxon>Embryophyta</taxon>
        <taxon>Tracheophyta</taxon>
        <taxon>Spermatophyta</taxon>
        <taxon>Magnoliopsida</taxon>
        <taxon>eudicotyledons</taxon>
        <taxon>Gunneridae</taxon>
        <taxon>Pentapetalae</taxon>
        <taxon>rosids</taxon>
        <taxon>malvids</taxon>
        <taxon>Malvales</taxon>
        <taxon>Malvaceae</taxon>
        <taxon>Malvoideae</taxon>
        <taxon>Gossypium</taxon>
    </lineage>
</organism>